<evidence type="ECO:0000313" key="2">
    <source>
        <dbReference type="Proteomes" id="UP001595075"/>
    </source>
</evidence>
<organism evidence="1 2">
    <name type="scientific">Oculimacula yallundae</name>
    <dbReference type="NCBI Taxonomy" id="86028"/>
    <lineage>
        <taxon>Eukaryota</taxon>
        <taxon>Fungi</taxon>
        <taxon>Dikarya</taxon>
        <taxon>Ascomycota</taxon>
        <taxon>Pezizomycotina</taxon>
        <taxon>Leotiomycetes</taxon>
        <taxon>Helotiales</taxon>
        <taxon>Ploettnerulaceae</taxon>
        <taxon>Oculimacula</taxon>
    </lineage>
</organism>
<gene>
    <name evidence="1" type="ORF">VTL71DRAFT_15514</name>
</gene>
<name>A0ABR4CGU1_9HELO</name>
<evidence type="ECO:0000313" key="1">
    <source>
        <dbReference type="EMBL" id="KAL2069176.1"/>
    </source>
</evidence>
<reference evidence="1 2" key="1">
    <citation type="journal article" date="2024" name="Commun. Biol.">
        <title>Comparative genomic analysis of thermophilic fungi reveals convergent evolutionary adaptations and gene losses.</title>
        <authorList>
            <person name="Steindorff A.S."/>
            <person name="Aguilar-Pontes M.V."/>
            <person name="Robinson A.J."/>
            <person name="Andreopoulos B."/>
            <person name="LaButti K."/>
            <person name="Kuo A."/>
            <person name="Mondo S."/>
            <person name="Riley R."/>
            <person name="Otillar R."/>
            <person name="Haridas S."/>
            <person name="Lipzen A."/>
            <person name="Grimwood J."/>
            <person name="Schmutz J."/>
            <person name="Clum A."/>
            <person name="Reid I.D."/>
            <person name="Moisan M.C."/>
            <person name="Butler G."/>
            <person name="Nguyen T.T.M."/>
            <person name="Dewar K."/>
            <person name="Conant G."/>
            <person name="Drula E."/>
            <person name="Henrissat B."/>
            <person name="Hansel C."/>
            <person name="Singer S."/>
            <person name="Hutchinson M.I."/>
            <person name="de Vries R.P."/>
            <person name="Natvig D.O."/>
            <person name="Powell A.J."/>
            <person name="Tsang A."/>
            <person name="Grigoriev I.V."/>
        </authorList>
    </citation>
    <scope>NUCLEOTIDE SEQUENCE [LARGE SCALE GENOMIC DNA]</scope>
    <source>
        <strain evidence="1 2">CBS 494.80</strain>
    </source>
</reference>
<dbReference type="Proteomes" id="UP001595075">
    <property type="component" value="Unassembled WGS sequence"/>
</dbReference>
<proteinExistence type="predicted"/>
<keyword evidence="2" id="KW-1185">Reference proteome</keyword>
<sequence>MRHYYTRWLRASRINEGLAIWSCHLNFTTVSFSFIKAQRTVRVSGFASLGLQVLGPREITLYHVGFPEELIEIS</sequence>
<accession>A0ABR4CGU1</accession>
<comment type="caution">
    <text evidence="1">The sequence shown here is derived from an EMBL/GenBank/DDBJ whole genome shotgun (WGS) entry which is preliminary data.</text>
</comment>
<protein>
    <submittedName>
        <fullName evidence="1">Uncharacterized protein</fullName>
    </submittedName>
</protein>
<dbReference type="EMBL" id="JAZHXI010000008">
    <property type="protein sequence ID" value="KAL2069176.1"/>
    <property type="molecule type" value="Genomic_DNA"/>
</dbReference>